<name>A0A9Q3BNA4_9BASI</name>
<dbReference type="Pfam" id="PF00903">
    <property type="entry name" value="Glyoxalase"/>
    <property type="match status" value="1"/>
</dbReference>
<organism evidence="2 3">
    <name type="scientific">Austropuccinia psidii MF-1</name>
    <dbReference type="NCBI Taxonomy" id="1389203"/>
    <lineage>
        <taxon>Eukaryota</taxon>
        <taxon>Fungi</taxon>
        <taxon>Dikarya</taxon>
        <taxon>Basidiomycota</taxon>
        <taxon>Pucciniomycotina</taxon>
        <taxon>Pucciniomycetes</taxon>
        <taxon>Pucciniales</taxon>
        <taxon>Sphaerophragmiaceae</taxon>
        <taxon>Austropuccinia</taxon>
    </lineage>
</organism>
<proteinExistence type="predicted"/>
<dbReference type="AlphaFoldDB" id="A0A9Q3BNA4"/>
<dbReference type="EMBL" id="AVOT02001863">
    <property type="protein sequence ID" value="MBW0468442.1"/>
    <property type="molecule type" value="Genomic_DNA"/>
</dbReference>
<feature type="domain" description="Glyoxalase/fosfomycin resistance/dioxygenase" evidence="1">
    <location>
        <begin position="27"/>
        <end position="154"/>
    </location>
</feature>
<dbReference type="InterPro" id="IPR004360">
    <property type="entry name" value="Glyas_Fos-R_dOase_dom"/>
</dbReference>
<evidence type="ECO:0000259" key="1">
    <source>
        <dbReference type="Pfam" id="PF00903"/>
    </source>
</evidence>
<keyword evidence="3" id="KW-1185">Reference proteome</keyword>
<dbReference type="InterPro" id="IPR029068">
    <property type="entry name" value="Glyas_Bleomycin-R_OHBP_Dase"/>
</dbReference>
<gene>
    <name evidence="2" type="ORF">O181_008157</name>
</gene>
<dbReference type="Proteomes" id="UP000765509">
    <property type="component" value="Unassembled WGS sequence"/>
</dbReference>
<accession>A0A9Q3BNA4</accession>
<dbReference type="OrthoDB" id="1077582at2759"/>
<evidence type="ECO:0000313" key="3">
    <source>
        <dbReference type="Proteomes" id="UP000765509"/>
    </source>
</evidence>
<evidence type="ECO:0000313" key="2">
    <source>
        <dbReference type="EMBL" id="MBW0468442.1"/>
    </source>
</evidence>
<dbReference type="SUPFAM" id="SSF54593">
    <property type="entry name" value="Glyoxalase/Bleomycin resistance protein/Dihydroxybiphenyl dioxygenase"/>
    <property type="match status" value="1"/>
</dbReference>
<comment type="caution">
    <text evidence="2">The sequence shown here is derived from an EMBL/GenBank/DDBJ whole genome shotgun (WGS) entry which is preliminary data.</text>
</comment>
<sequence length="164" mass="18485">MATFDPPPVPDDFKNFKFSRLIPSLEVDSIDRSIEFYTTKLPFYLSGRDSSNHCWLTLHGSTCPNNRSGLEEGSINIYLRRKGFIAPGKPDAPLKHVEQTGLVYIRVDGSLDHIYDLHRILATKGVEITHSLAVTPWGSTTFGINDLDKNVIRFYRMNSPTSKA</sequence>
<dbReference type="Gene3D" id="3.10.180.10">
    <property type="entry name" value="2,3-Dihydroxybiphenyl 1,2-Dioxygenase, domain 1"/>
    <property type="match status" value="1"/>
</dbReference>
<protein>
    <recommendedName>
        <fullName evidence="1">Glyoxalase/fosfomycin resistance/dioxygenase domain-containing protein</fullName>
    </recommendedName>
</protein>
<reference evidence="2" key="1">
    <citation type="submission" date="2021-03" db="EMBL/GenBank/DDBJ databases">
        <title>Draft genome sequence of rust myrtle Austropuccinia psidii MF-1, a brazilian biotype.</title>
        <authorList>
            <person name="Quecine M.C."/>
            <person name="Pachon D.M.R."/>
            <person name="Bonatelli M.L."/>
            <person name="Correr F.H."/>
            <person name="Franceschini L.M."/>
            <person name="Leite T.F."/>
            <person name="Margarido G.R.A."/>
            <person name="Almeida C.A."/>
            <person name="Ferrarezi J.A."/>
            <person name="Labate C.A."/>
        </authorList>
    </citation>
    <scope>NUCLEOTIDE SEQUENCE</scope>
    <source>
        <strain evidence="2">MF-1</strain>
    </source>
</reference>